<evidence type="ECO:0008006" key="13">
    <source>
        <dbReference type="Google" id="ProtNLM"/>
    </source>
</evidence>
<dbReference type="RefSeq" id="WP_003323207.1">
    <property type="nucleotide sequence ID" value="NZ_ALPT02000074.1"/>
</dbReference>
<dbReference type="Pfam" id="PF07005">
    <property type="entry name" value="SBD_N"/>
    <property type="match status" value="1"/>
</dbReference>
<dbReference type="SUPFAM" id="SSF142764">
    <property type="entry name" value="YgbK-like"/>
    <property type="match status" value="1"/>
</dbReference>
<sequence length="433" mass="48202">MNLAIIADDLTGANDSGVQLAKYGLQTSVFFKMDAENITENEAVVFDTDSRAKKGEEAKEIVEKVTRFLLEHQITNIYKKIDSTMRGSIGHELIGFHNQLQTDFIFIAAGYPKNGRKVINGYHYLNERLLSETEIANDPVTPVKESHIPTLLKEQMGEEVGLINLEVLRSEDVDVFALELSKLKEQNIKFIVIDSESEEDLQLLLKKAEGLKDSIGWVGSAGLANYLPAFYNLKQKPQKYQIVNIKKPVLTVVGSVNVNSRNQLTRLLEDDVFAIEMKSYKAVSDSNTRTEEISRVYQEVVSAAKLGKDVVIYSAGEQEDIAYAREIGTKNGFDFTATSREIVTMIGEVASRLLKQDLFQGIVMTGGDTAKKICDKWNVAGFKLYDELEVGVPISSFIGIDHLFAITKAGGFGKEEVFIDAIRKLKGVNVIEQ</sequence>
<dbReference type="AlphaFoldDB" id="A0A094WEM4"/>
<dbReference type="GO" id="GO:0016301">
    <property type="term" value="F:kinase activity"/>
    <property type="evidence" value="ECO:0007669"/>
    <property type="project" value="UniProtKB-KW"/>
</dbReference>
<dbReference type="InterPro" id="IPR042213">
    <property type="entry name" value="NBD_C_sf"/>
</dbReference>
<name>A0A094WEM4_ALKAL</name>
<keyword evidence="11" id="KW-1185">Reference proteome</keyword>
<dbReference type="EMBL" id="JALP01000229">
    <property type="protein sequence ID" value="THG89464.1"/>
    <property type="molecule type" value="Genomic_DNA"/>
</dbReference>
<accession>A0A094WEM4</accession>
<dbReference type="STRING" id="1218173.BALCAV_0217760"/>
<protein>
    <recommendedName>
        <fullName evidence="13">Serine kinase</fullName>
    </recommendedName>
</protein>
<keyword evidence="6" id="KW-0119">Carbohydrate metabolism</keyword>
<dbReference type="eggNOG" id="COG3395">
    <property type="taxonomic scope" value="Bacteria"/>
</dbReference>
<proteinExistence type="inferred from homology"/>
<dbReference type="Proteomes" id="UP000297014">
    <property type="component" value="Unassembled WGS sequence"/>
</dbReference>
<evidence type="ECO:0000256" key="1">
    <source>
        <dbReference type="ARBA" id="ARBA00005715"/>
    </source>
</evidence>
<evidence type="ECO:0000259" key="8">
    <source>
        <dbReference type="Pfam" id="PF17042"/>
    </source>
</evidence>
<dbReference type="OrthoDB" id="9778478at2"/>
<feature type="domain" description="Four-carbon acid sugar kinase N-terminal" evidence="7">
    <location>
        <begin position="3"/>
        <end position="227"/>
    </location>
</feature>
<reference evidence="10 12" key="2">
    <citation type="submission" date="2014-01" db="EMBL/GenBank/DDBJ databases">
        <title>Draft genome sequencing of Bacillus alcalophilus CGMCC 1.3604.</title>
        <authorList>
            <person name="Yang J."/>
            <person name="Diao L."/>
            <person name="Yang S."/>
        </authorList>
    </citation>
    <scope>NUCLEOTIDE SEQUENCE [LARGE SCALE GENOMIC DNA]</scope>
    <source>
        <strain evidence="10 12">CGMCC 1.3604</strain>
    </source>
</reference>
<dbReference type="Gene3D" id="3.40.980.20">
    <property type="entry name" value="Four-carbon acid sugar kinase, nucleotide binding domain"/>
    <property type="match status" value="1"/>
</dbReference>
<dbReference type="EMBL" id="ALPT02000074">
    <property type="protein sequence ID" value="KGA96204.1"/>
    <property type="molecule type" value="Genomic_DNA"/>
</dbReference>
<organism evidence="9 11">
    <name type="scientific">Alkalihalobacillus alcalophilus ATCC 27647 = CGMCC 1.3604</name>
    <dbReference type="NCBI Taxonomy" id="1218173"/>
    <lineage>
        <taxon>Bacteria</taxon>
        <taxon>Bacillati</taxon>
        <taxon>Bacillota</taxon>
        <taxon>Bacilli</taxon>
        <taxon>Bacillales</taxon>
        <taxon>Bacillaceae</taxon>
        <taxon>Alkalihalobacillus</taxon>
    </lineage>
</organism>
<dbReference type="InterPro" id="IPR031475">
    <property type="entry name" value="NBD_C"/>
</dbReference>
<evidence type="ECO:0000313" key="12">
    <source>
        <dbReference type="Proteomes" id="UP000297014"/>
    </source>
</evidence>
<dbReference type="InterPro" id="IPR037051">
    <property type="entry name" value="4-carb_acid_sugar_kinase_N_sf"/>
</dbReference>
<evidence type="ECO:0000313" key="10">
    <source>
        <dbReference type="EMBL" id="THG89464.1"/>
    </source>
</evidence>
<keyword evidence="3" id="KW-0547">Nucleotide-binding</keyword>
<evidence type="ECO:0000313" key="11">
    <source>
        <dbReference type="Proteomes" id="UP000002754"/>
    </source>
</evidence>
<evidence type="ECO:0000313" key="9">
    <source>
        <dbReference type="EMBL" id="KGA96204.1"/>
    </source>
</evidence>
<evidence type="ECO:0000256" key="3">
    <source>
        <dbReference type="ARBA" id="ARBA00022741"/>
    </source>
</evidence>
<keyword evidence="5" id="KW-0067">ATP-binding</keyword>
<feature type="domain" description="Four-carbon acid sugar kinase nucleotide binding" evidence="8">
    <location>
        <begin position="250"/>
        <end position="418"/>
    </location>
</feature>
<gene>
    <name evidence="10" type="ORF">AJ85_17650</name>
    <name evidence="9" type="ORF">BALCAV_0217760</name>
</gene>
<reference evidence="9 11" key="1">
    <citation type="journal article" date="2014" name="Genome Announc.">
        <title>Draft Genome Sequence of Bacillus alcalophilus AV1934, a Classic Alkaliphile Isolated from Human Feces in 1934.</title>
        <authorList>
            <person name="Attie O."/>
            <person name="Jayaprakash A."/>
            <person name="Shah H."/>
            <person name="Paulsen I.T."/>
            <person name="Morino M."/>
            <person name="Takahashi Y."/>
            <person name="Narumi I."/>
            <person name="Sachidanandam R."/>
            <person name="Satoh K."/>
            <person name="Ito M."/>
            <person name="Krulwich T.A."/>
        </authorList>
    </citation>
    <scope>NUCLEOTIDE SEQUENCE [LARGE SCALE GENOMIC DNA]</scope>
    <source>
        <strain evidence="9 11">AV1934</strain>
    </source>
</reference>
<evidence type="ECO:0000259" key="7">
    <source>
        <dbReference type="Pfam" id="PF07005"/>
    </source>
</evidence>
<dbReference type="InterPro" id="IPR010737">
    <property type="entry name" value="4-carb_acid_sugar_kinase_N"/>
</dbReference>
<dbReference type="Pfam" id="PF17042">
    <property type="entry name" value="NBD_C"/>
    <property type="match status" value="1"/>
</dbReference>
<evidence type="ECO:0000256" key="6">
    <source>
        <dbReference type="ARBA" id="ARBA00023277"/>
    </source>
</evidence>
<dbReference type="Gene3D" id="3.40.50.10840">
    <property type="entry name" value="Putative sugar-binding, N-terminal domain"/>
    <property type="match status" value="1"/>
</dbReference>
<keyword evidence="4" id="KW-0418">Kinase</keyword>
<dbReference type="GO" id="GO:0005524">
    <property type="term" value="F:ATP binding"/>
    <property type="evidence" value="ECO:0007669"/>
    <property type="project" value="UniProtKB-KW"/>
</dbReference>
<comment type="caution">
    <text evidence="9">The sequence shown here is derived from an EMBL/GenBank/DDBJ whole genome shotgun (WGS) entry which is preliminary data.</text>
</comment>
<evidence type="ECO:0000256" key="2">
    <source>
        <dbReference type="ARBA" id="ARBA00022679"/>
    </source>
</evidence>
<evidence type="ECO:0000256" key="5">
    <source>
        <dbReference type="ARBA" id="ARBA00022840"/>
    </source>
</evidence>
<evidence type="ECO:0000256" key="4">
    <source>
        <dbReference type="ARBA" id="ARBA00022777"/>
    </source>
</evidence>
<keyword evidence="2" id="KW-0808">Transferase</keyword>
<dbReference type="Proteomes" id="UP000002754">
    <property type="component" value="Unassembled WGS sequence"/>
</dbReference>
<comment type="similarity">
    <text evidence="1">Belongs to the four-carbon acid sugar kinase family.</text>
</comment>